<evidence type="ECO:0000313" key="3">
    <source>
        <dbReference type="Proteomes" id="UP000276417"/>
    </source>
</evidence>
<dbReference type="RefSeq" id="WP_124868402.1">
    <property type="nucleotide sequence ID" value="NZ_CP034183.1"/>
</dbReference>
<dbReference type="EMBL" id="CP034183">
    <property type="protein sequence ID" value="AZI42167.1"/>
    <property type="molecule type" value="Genomic_DNA"/>
</dbReference>
<proteinExistence type="predicted"/>
<evidence type="ECO:0000256" key="1">
    <source>
        <dbReference type="SAM" id="MobiDB-lite"/>
    </source>
</evidence>
<feature type="region of interest" description="Disordered" evidence="1">
    <location>
        <begin position="200"/>
        <end position="230"/>
    </location>
</feature>
<name>A0A3G8YD51_9DEIO</name>
<dbReference type="AlphaFoldDB" id="A0A3G8YD51"/>
<protein>
    <submittedName>
        <fullName evidence="2">Uncharacterized protein</fullName>
    </submittedName>
</protein>
<dbReference type="KEGG" id="dph:EHF33_04910"/>
<sequence>MTQREEARMRLQDSVDRLGQQASLQVQMQKEPLKMLGIATGVGAVLGLVLGRSFSKTKKIYVDDTLSKKERKAFEKAQARHKGPASSIGGALLATLGTLAFKLLQDRVIAPKLEELAQNLTKQAGDAGKAPKAPKASKEVVIRDFRAPAEKAHADERGNLHLTPAQQAARDIAYASRDVPVRDFRVPAEKAHADQFGSVISEARTDVKTEPLATATSPSAPDAPKTNLQK</sequence>
<gene>
    <name evidence="2" type="ORF">EHF33_04910</name>
</gene>
<accession>A0A3G8YD51</accession>
<dbReference type="OrthoDB" id="66154at2"/>
<organism evidence="2 3">
    <name type="scientific">Deinococcus psychrotolerans</name>
    <dbReference type="NCBI Taxonomy" id="2489213"/>
    <lineage>
        <taxon>Bacteria</taxon>
        <taxon>Thermotogati</taxon>
        <taxon>Deinococcota</taxon>
        <taxon>Deinococci</taxon>
        <taxon>Deinococcales</taxon>
        <taxon>Deinococcaceae</taxon>
        <taxon>Deinococcus</taxon>
    </lineage>
</organism>
<dbReference type="Proteomes" id="UP000276417">
    <property type="component" value="Chromosome 1"/>
</dbReference>
<keyword evidence="3" id="KW-1185">Reference proteome</keyword>
<evidence type="ECO:0000313" key="2">
    <source>
        <dbReference type="EMBL" id="AZI42167.1"/>
    </source>
</evidence>
<reference evidence="2 3" key="1">
    <citation type="submission" date="2018-11" db="EMBL/GenBank/DDBJ databases">
        <title>Deinococcus shelandsis sp. nov., isolated from South Shetland Islands soil of Antarctica.</title>
        <authorList>
            <person name="Tian J."/>
        </authorList>
    </citation>
    <scope>NUCLEOTIDE SEQUENCE [LARGE SCALE GENOMIC DNA]</scope>
    <source>
        <strain evidence="2 3">S14-83T</strain>
    </source>
</reference>
<feature type="compositionally biased region" description="Low complexity" evidence="1">
    <location>
        <begin position="210"/>
        <end position="230"/>
    </location>
</feature>